<dbReference type="AlphaFoldDB" id="A0AAX6LGN2"/>
<evidence type="ECO:0000313" key="1">
    <source>
        <dbReference type="EMBL" id="MDF2313692.1"/>
    </source>
</evidence>
<comment type="caution">
    <text evidence="1">The sequence shown here is derived from an EMBL/GenBank/DDBJ whole genome shotgun (WGS) entry which is preliminary data.</text>
</comment>
<accession>A0AAX6LGN2</accession>
<gene>
    <name evidence="1" type="ORF">OOJ94_12745</name>
</gene>
<dbReference type="RefSeq" id="WP_156182990.1">
    <property type="nucleotide sequence ID" value="NZ_CP032757.1"/>
</dbReference>
<reference evidence="1" key="1">
    <citation type="submission" date="2022-11" db="EMBL/GenBank/DDBJ databases">
        <authorList>
            <person name="Wang Z."/>
        </authorList>
    </citation>
    <scope>NUCLEOTIDE SEQUENCE</scope>
    <source>
        <strain evidence="1">P2000</strain>
    </source>
</reference>
<reference evidence="1" key="2">
    <citation type="journal article" date="2023" name="Front Nutr">
        <title>Lactiplantibacillus pentosus P2020 protects the hyperuricemia and renal inflammation in mice.</title>
        <authorList>
            <person name="Wang Z."/>
            <person name="Song L."/>
            <person name="Li X."/>
            <person name="Xiao Y."/>
            <person name="Huang Y."/>
            <person name="Zhang Y."/>
            <person name="Li J."/>
            <person name="Li M."/>
            <person name="Ren Z."/>
        </authorList>
    </citation>
    <scope>NUCLEOTIDE SEQUENCE</scope>
    <source>
        <strain evidence="1">P2000</strain>
    </source>
</reference>
<sequence length="97" mass="11268">MKNLRRVLGYTPGASILEHTSSIFIVISETGKVGIVYPLGEVDHLWHSKTKFDFIITYGKFYKSFDENITVSEEEQSLTRFFKNRQKMVIYDAKISK</sequence>
<organism evidence="1 2">
    <name type="scientific">Lactiplantibacillus pentosus</name>
    <name type="common">Lactobacillus pentosus</name>
    <dbReference type="NCBI Taxonomy" id="1589"/>
    <lineage>
        <taxon>Bacteria</taxon>
        <taxon>Bacillati</taxon>
        <taxon>Bacillota</taxon>
        <taxon>Bacilli</taxon>
        <taxon>Lactobacillales</taxon>
        <taxon>Lactobacillaceae</taxon>
        <taxon>Lactiplantibacillus</taxon>
    </lineage>
</organism>
<dbReference type="Proteomes" id="UP001151834">
    <property type="component" value="Unassembled WGS sequence"/>
</dbReference>
<name>A0AAX6LGN2_LACPE</name>
<evidence type="ECO:0000313" key="2">
    <source>
        <dbReference type="Proteomes" id="UP001151834"/>
    </source>
</evidence>
<proteinExistence type="predicted"/>
<dbReference type="GeneID" id="49392467"/>
<dbReference type="EMBL" id="JAPEQV010000016">
    <property type="protein sequence ID" value="MDF2313692.1"/>
    <property type="molecule type" value="Genomic_DNA"/>
</dbReference>
<protein>
    <submittedName>
        <fullName evidence="1">Uncharacterized protein</fullName>
    </submittedName>
</protein>